<feature type="non-terminal residue" evidence="2">
    <location>
        <position position="31"/>
    </location>
</feature>
<comment type="caution">
    <text evidence="2">The sequence shown here is derived from an EMBL/GenBank/DDBJ whole genome shotgun (WGS) entry which is preliminary data.</text>
</comment>
<dbReference type="Proteomes" id="UP000022433">
    <property type="component" value="Unassembled WGS sequence"/>
</dbReference>
<reference evidence="2 3" key="1">
    <citation type="submission" date="2014-02" db="EMBL/GenBank/DDBJ databases">
        <authorList>
            <person name="Sears C."/>
            <person name="Carroll K."/>
            <person name="Sack B.R."/>
            <person name="Qadri F."/>
            <person name="Myers L.L."/>
            <person name="Chung G.-T."/>
            <person name="Escheverria P."/>
            <person name="Fraser C.M."/>
            <person name="Sadzewicz L."/>
            <person name="Shefchek K.A."/>
            <person name="Tallon L."/>
            <person name="Das S.P."/>
            <person name="Daugherty S."/>
            <person name="Mongodin E.F."/>
        </authorList>
    </citation>
    <scope>NUCLEOTIDE SEQUENCE [LARGE SCALE GENOMIC DNA]</scope>
    <source>
        <strain evidence="2 3">1007-1-F #10</strain>
    </source>
</reference>
<dbReference type="EMBL" id="JGEA01000051">
    <property type="protein sequence ID" value="EYA12018.1"/>
    <property type="molecule type" value="Genomic_DNA"/>
</dbReference>
<protein>
    <submittedName>
        <fullName evidence="2">Uncharacterized protein</fullName>
    </submittedName>
</protein>
<accession>A0AAN4MVG7</accession>
<keyword evidence="1" id="KW-0812">Transmembrane</keyword>
<evidence type="ECO:0000256" key="1">
    <source>
        <dbReference type="SAM" id="Phobius"/>
    </source>
</evidence>
<dbReference type="AlphaFoldDB" id="A0AAN4MVG7"/>
<evidence type="ECO:0000313" key="2">
    <source>
        <dbReference type="EMBL" id="EYA12018.1"/>
    </source>
</evidence>
<organism evidence="2 3">
    <name type="scientific">Bacteroides fragilis str. 1007-1-F #10</name>
    <dbReference type="NCBI Taxonomy" id="1339295"/>
    <lineage>
        <taxon>Bacteria</taxon>
        <taxon>Pseudomonadati</taxon>
        <taxon>Bacteroidota</taxon>
        <taxon>Bacteroidia</taxon>
        <taxon>Bacteroidales</taxon>
        <taxon>Bacteroidaceae</taxon>
        <taxon>Bacteroides</taxon>
    </lineage>
</organism>
<keyword evidence="1" id="KW-1133">Transmembrane helix</keyword>
<feature type="transmembrane region" description="Helical" evidence="1">
    <location>
        <begin position="6"/>
        <end position="22"/>
    </location>
</feature>
<gene>
    <name evidence="2" type="ORF">M104_4953</name>
</gene>
<proteinExistence type="predicted"/>
<name>A0AAN4MVG7_BACFG</name>
<keyword evidence="1" id="KW-0472">Membrane</keyword>
<evidence type="ECO:0000313" key="3">
    <source>
        <dbReference type="Proteomes" id="UP000022433"/>
    </source>
</evidence>
<sequence>MFQKTFVYLNTIFVFIFSVSKHKSRQIKKRF</sequence>